<dbReference type="RefSeq" id="XP_024883910.1">
    <property type="nucleotide sequence ID" value="XM_025028142.1"/>
</dbReference>
<feature type="region of interest" description="Disordered" evidence="2">
    <location>
        <begin position="934"/>
        <end position="1005"/>
    </location>
</feature>
<protein>
    <submittedName>
        <fullName evidence="4">Myosin heavy chain, muscle-like</fullName>
    </submittedName>
</protein>
<name>A0A6J1QTI9_9HYME</name>
<feature type="compositionally biased region" description="Polar residues" evidence="2">
    <location>
        <begin position="758"/>
        <end position="771"/>
    </location>
</feature>
<evidence type="ECO:0000256" key="1">
    <source>
        <dbReference type="SAM" id="Coils"/>
    </source>
</evidence>
<dbReference type="AlphaFoldDB" id="A0A6J1QTI9"/>
<feature type="compositionally biased region" description="Polar residues" evidence="2">
    <location>
        <begin position="57"/>
        <end position="66"/>
    </location>
</feature>
<feature type="region of interest" description="Disordered" evidence="2">
    <location>
        <begin position="74"/>
        <end position="228"/>
    </location>
</feature>
<sequence length="1005" mass="114645">MKTAEENKTCQSIETKIKIENTEEQLEDAEEHNYQMNTSQEDIKNEIKEEITEENTSRQINTASNTEEQIEIKEEIGENAEENAEKRNKLINRSEEDYIEERITEMEREINEKLSDIKREEVGEPFDKKDDSFIHIKRVRTYLRSGSEDSSDDPGKQDDLKHKNKRLKLNKENKEDTYQRSENEAKDSKEDPENDDSYEKWKKLKDYYKRSSDEPEDEEEYNRWKRRKKQVMEIINKHVVGVLKQDNEHRAERCRGEGAVEQENSKPANVANPATKVKSLLAERFHVASCSRLTDSEIENEEEDNNSENKDTEERDNRLESPDEIMLSESSMSEGEEREIANCFNQIQEIINRRFNGNNVNNDNQQRENANEHPEDNNSSDGHSRNDENGKNQPEENEIYDSEEERTIISSRGSTRSFNSTLEEKLCISMKDPSEIVFSEQERLNVISYSVKFRSNPGHRICEPINGEIEVATSDAYETTLTRVRDTLRSERHNGRLNRAAVVNGHSRARVHRAQKSFIDNSKVPKNNKMSREKRRLERWEDNLQRKVKKYTDQQRMLGVRQDRIMHMERYERELSPMESDDETYDREEISAQNKTIKIIKECERARGRNVFDVGTRKIKDDAGNEVADIKTIYVVRDLRKKDDRRQFSYEINATITQGTVTVTTRASEINEATPRAIASTSATTTSSTASTPRIMIMPQQLAEGQQQLIVLPSGDMGTLRKIAPKTSSVNQPIPAQQQPMKKKGQQASTEKDRRSGQSKSKSPATKSNKPTVIKTEIIKKQQVRKSATKAKKQIKRYSKEITESSSEEERQEVRPEEQLKLPTRVDEIKKSVLSKILIKDLPRRMKPTAAPSVSASTSELSGVTHQPTEAAQTSDSTQGMEKPYEKPGEPTNPDTENIEGAEDCSFESVASTQILSPIEEIISEAIRLEQGQPVAIQPAGHGEVPTQPAGHGEAYIQPAGHGEAPTQPAGHGEAIKVITGQPRSTGDDDEKDFGLMSQPAPPGQ</sequence>
<organism evidence="3 4">
    <name type="scientific">Temnothorax curvispinosus</name>
    <dbReference type="NCBI Taxonomy" id="300111"/>
    <lineage>
        <taxon>Eukaryota</taxon>
        <taxon>Metazoa</taxon>
        <taxon>Ecdysozoa</taxon>
        <taxon>Arthropoda</taxon>
        <taxon>Hexapoda</taxon>
        <taxon>Insecta</taxon>
        <taxon>Pterygota</taxon>
        <taxon>Neoptera</taxon>
        <taxon>Endopterygota</taxon>
        <taxon>Hymenoptera</taxon>
        <taxon>Apocrita</taxon>
        <taxon>Aculeata</taxon>
        <taxon>Formicoidea</taxon>
        <taxon>Formicidae</taxon>
        <taxon>Myrmicinae</taxon>
        <taxon>Temnothorax</taxon>
    </lineage>
</organism>
<feature type="compositionally biased region" description="Basic and acidic residues" evidence="2">
    <location>
        <begin position="798"/>
        <end position="816"/>
    </location>
</feature>
<feature type="compositionally biased region" description="Low complexity" evidence="2">
    <location>
        <begin position="355"/>
        <end position="364"/>
    </location>
</feature>
<feature type="region of interest" description="Disordered" evidence="2">
    <location>
        <begin position="290"/>
        <end position="337"/>
    </location>
</feature>
<feature type="compositionally biased region" description="Acidic residues" evidence="2">
    <location>
        <begin position="296"/>
        <end position="306"/>
    </location>
</feature>
<feature type="region of interest" description="Disordered" evidence="2">
    <location>
        <begin position="355"/>
        <end position="415"/>
    </location>
</feature>
<feature type="compositionally biased region" description="Polar residues" evidence="2">
    <location>
        <begin position="726"/>
        <end position="740"/>
    </location>
</feature>
<evidence type="ECO:0000313" key="4">
    <source>
        <dbReference type="RefSeq" id="XP_024883910.1"/>
    </source>
</evidence>
<evidence type="ECO:0000313" key="3">
    <source>
        <dbReference type="Proteomes" id="UP000504618"/>
    </source>
</evidence>
<feature type="coiled-coil region" evidence="1">
    <location>
        <begin position="530"/>
        <end position="557"/>
    </location>
</feature>
<feature type="compositionally biased region" description="Acidic residues" evidence="2">
    <location>
        <begin position="395"/>
        <end position="404"/>
    </location>
</feature>
<dbReference type="Proteomes" id="UP000504618">
    <property type="component" value="Unplaced"/>
</dbReference>
<feature type="compositionally biased region" description="Basic and acidic residues" evidence="2">
    <location>
        <begin position="169"/>
        <end position="213"/>
    </location>
</feature>
<feature type="region of interest" description="Disordered" evidence="2">
    <location>
        <begin position="672"/>
        <end position="692"/>
    </location>
</feature>
<feature type="compositionally biased region" description="Basic and acidic residues" evidence="2">
    <location>
        <begin position="245"/>
        <end position="258"/>
    </location>
</feature>
<dbReference type="GeneID" id="112462399"/>
<evidence type="ECO:0000256" key="2">
    <source>
        <dbReference type="SAM" id="MobiDB-lite"/>
    </source>
</evidence>
<feature type="compositionally biased region" description="Acidic residues" evidence="2">
    <location>
        <begin position="897"/>
        <end position="906"/>
    </location>
</feature>
<feature type="compositionally biased region" description="Basic and acidic residues" evidence="2">
    <location>
        <begin position="83"/>
        <end position="134"/>
    </location>
</feature>
<keyword evidence="1" id="KW-0175">Coiled coil</keyword>
<keyword evidence="3" id="KW-1185">Reference proteome</keyword>
<feature type="compositionally biased region" description="Basic and acidic residues" evidence="2">
    <location>
        <begin position="365"/>
        <end position="394"/>
    </location>
</feature>
<feature type="compositionally biased region" description="Basic residues" evidence="2">
    <location>
        <begin position="782"/>
        <end position="797"/>
    </location>
</feature>
<feature type="compositionally biased region" description="Low complexity" evidence="2">
    <location>
        <begin position="848"/>
        <end position="859"/>
    </location>
</feature>
<accession>A0A6J1QTI9</accession>
<feature type="compositionally biased region" description="Low complexity" evidence="2">
    <location>
        <begin position="673"/>
        <end position="692"/>
    </location>
</feature>
<feature type="region of interest" description="Disordered" evidence="2">
    <location>
        <begin position="15"/>
        <end position="40"/>
    </location>
</feature>
<reference evidence="4" key="1">
    <citation type="submission" date="2025-08" db="UniProtKB">
        <authorList>
            <consortium name="RefSeq"/>
        </authorList>
    </citation>
    <scope>IDENTIFICATION</scope>
    <source>
        <tissue evidence="4">Whole body</tissue>
    </source>
</reference>
<feature type="region of interest" description="Disordered" evidence="2">
    <location>
        <begin position="725"/>
        <end position="816"/>
    </location>
</feature>
<feature type="region of interest" description="Disordered" evidence="2">
    <location>
        <begin position="245"/>
        <end position="272"/>
    </location>
</feature>
<gene>
    <name evidence="4" type="primary">LOC112462399</name>
</gene>
<feature type="region of interest" description="Disordered" evidence="2">
    <location>
        <begin position="844"/>
        <end position="912"/>
    </location>
</feature>
<feature type="compositionally biased region" description="Basic and acidic residues" evidence="2">
    <location>
        <begin position="307"/>
        <end position="321"/>
    </location>
</feature>
<feature type="region of interest" description="Disordered" evidence="2">
    <location>
        <begin position="50"/>
        <end position="69"/>
    </location>
</feature>
<proteinExistence type="predicted"/>
<feature type="compositionally biased region" description="Polar residues" evidence="2">
    <location>
        <begin position="860"/>
        <end position="880"/>
    </location>
</feature>